<dbReference type="Proteomes" id="UP000235392">
    <property type="component" value="Unassembled WGS sequence"/>
</dbReference>
<evidence type="ECO:0000313" key="5">
    <source>
        <dbReference type="Proteomes" id="UP000235392"/>
    </source>
</evidence>
<name>A0A2N5SJP8_9BASI</name>
<evidence type="ECO:0000313" key="2">
    <source>
        <dbReference type="EMBL" id="PLW20460.1"/>
    </source>
</evidence>
<proteinExistence type="predicted"/>
<comment type="caution">
    <text evidence="1">The sequence shown here is derived from an EMBL/GenBank/DDBJ whole genome shotgun (WGS) entry which is preliminary data.</text>
</comment>
<protein>
    <submittedName>
        <fullName evidence="1">Uncharacterized protein</fullName>
    </submittedName>
</protein>
<evidence type="ECO:0000313" key="1">
    <source>
        <dbReference type="EMBL" id="PLW13468.1"/>
    </source>
</evidence>
<accession>A0A2N5SJP8</accession>
<sequence>MACPGLSHLDGQAFRGVYHLDDGRSIEAVHTSMDQPSLRCVQHLDGPAVIEEQWLKLWVAEIELFDKKQPAPNRILSSESHNPNSTLKTVKVALRIQIPHQRSVQISSPSLQSAQYNRGLSSGRVGTDVRLIKLCHPSVLHAHL</sequence>
<dbReference type="EMBL" id="PGCJ01000949">
    <property type="protein sequence ID" value="PLW13468.1"/>
    <property type="molecule type" value="Genomic_DNA"/>
</dbReference>
<dbReference type="AlphaFoldDB" id="A0A2N5SJP8"/>
<gene>
    <name evidence="3" type="ORF">PCANC_01663</name>
    <name evidence="1" type="ORF">PCANC_16826</name>
    <name evidence="2" type="ORF">PCASD_16671</name>
</gene>
<reference evidence="4 5" key="1">
    <citation type="submission" date="2017-11" db="EMBL/GenBank/DDBJ databases">
        <title>De novo assembly and phasing of dikaryotic genomes from two isolates of Puccinia coronata f. sp. avenae, the causal agent of oat crown rust.</title>
        <authorList>
            <person name="Miller M.E."/>
            <person name="Zhang Y."/>
            <person name="Omidvar V."/>
            <person name="Sperschneider J."/>
            <person name="Schwessinger B."/>
            <person name="Raley C."/>
            <person name="Palmer J.M."/>
            <person name="Garnica D."/>
            <person name="Upadhyaya N."/>
            <person name="Rathjen J."/>
            <person name="Taylor J.M."/>
            <person name="Park R.F."/>
            <person name="Dodds P.N."/>
            <person name="Hirsch C.D."/>
            <person name="Kianian S.F."/>
            <person name="Figueroa M."/>
        </authorList>
    </citation>
    <scope>NUCLEOTIDE SEQUENCE [LARGE SCALE GENOMIC DNA]</scope>
    <source>
        <strain evidence="1">12NC29</strain>
        <strain evidence="2">12SD80</strain>
    </source>
</reference>
<evidence type="ECO:0000313" key="4">
    <source>
        <dbReference type="Proteomes" id="UP000235388"/>
    </source>
</evidence>
<dbReference type="EMBL" id="PGCJ01000017">
    <property type="protein sequence ID" value="PLW56719.1"/>
    <property type="molecule type" value="Genomic_DNA"/>
</dbReference>
<dbReference type="Proteomes" id="UP000235388">
    <property type="component" value="Unassembled WGS sequence"/>
</dbReference>
<keyword evidence="4" id="KW-1185">Reference proteome</keyword>
<dbReference type="EMBL" id="PGCI01000698">
    <property type="protein sequence ID" value="PLW20460.1"/>
    <property type="molecule type" value="Genomic_DNA"/>
</dbReference>
<organism evidence="1 4">
    <name type="scientific">Puccinia coronata f. sp. avenae</name>
    <dbReference type="NCBI Taxonomy" id="200324"/>
    <lineage>
        <taxon>Eukaryota</taxon>
        <taxon>Fungi</taxon>
        <taxon>Dikarya</taxon>
        <taxon>Basidiomycota</taxon>
        <taxon>Pucciniomycotina</taxon>
        <taxon>Pucciniomycetes</taxon>
        <taxon>Pucciniales</taxon>
        <taxon>Pucciniaceae</taxon>
        <taxon>Puccinia</taxon>
    </lineage>
</organism>
<evidence type="ECO:0000313" key="3">
    <source>
        <dbReference type="EMBL" id="PLW56719.1"/>
    </source>
</evidence>